<protein>
    <recommendedName>
        <fullName evidence="4">4Fe-4S ferredoxin-type domain-containing protein</fullName>
    </recommendedName>
</protein>
<gene>
    <name evidence="2" type="ORF">DUNSADRAFT_17395</name>
</gene>
<reference evidence="2" key="1">
    <citation type="submission" date="2017-08" db="EMBL/GenBank/DDBJ databases">
        <authorList>
            <person name="Polle J.E."/>
            <person name="Barry K."/>
            <person name="Cushman J."/>
            <person name="Schmutz J."/>
            <person name="Tran D."/>
            <person name="Hathwaick L.T."/>
            <person name="Yim W.C."/>
            <person name="Jenkins J."/>
            <person name="Mckie-Krisberg Z.M."/>
            <person name="Prochnik S."/>
            <person name="Lindquist E."/>
            <person name="Dockter R.B."/>
            <person name="Adam C."/>
            <person name="Molina H."/>
            <person name="Bunkerborg J."/>
            <person name="Jin E."/>
            <person name="Buchheim M."/>
            <person name="Magnuson J."/>
        </authorList>
    </citation>
    <scope>NUCLEOTIDE SEQUENCE</scope>
    <source>
        <strain evidence="2">CCAP 19/18</strain>
    </source>
</reference>
<evidence type="ECO:0000256" key="1">
    <source>
        <dbReference type="SAM" id="MobiDB-lite"/>
    </source>
</evidence>
<evidence type="ECO:0008006" key="4">
    <source>
        <dbReference type="Google" id="ProtNLM"/>
    </source>
</evidence>
<dbReference type="Proteomes" id="UP000815325">
    <property type="component" value="Unassembled WGS sequence"/>
</dbReference>
<keyword evidence="3" id="KW-1185">Reference proteome</keyword>
<sequence>MSSGILLNGPVQGSPVQGEPRVLDGATLAGGKRDASNLCQRCSPCTEPCPASAFPAELFAAAALSTSITFESPPERDSTSKQGQRQELCKINQLLKVVRPHVQETTIKEAQPGSKIADNSTRSPLARARSVTVIQVWVVWVGLSAQVHDFFWCKLVDGQLKVVVVPPALLDVDGVLSSKLPVGWGASRGQQNFSTARESVFDAAPGRWADVGYGAKERKQRVQLWQDTHMPFATTATTRSSGEW</sequence>
<feature type="region of interest" description="Disordered" evidence="1">
    <location>
        <begin position="1"/>
        <end position="20"/>
    </location>
</feature>
<evidence type="ECO:0000313" key="2">
    <source>
        <dbReference type="EMBL" id="KAF5828580.1"/>
    </source>
</evidence>
<comment type="caution">
    <text evidence="2">The sequence shown here is derived from an EMBL/GenBank/DDBJ whole genome shotgun (WGS) entry which is preliminary data.</text>
</comment>
<proteinExistence type="predicted"/>
<accession>A0ABQ7G1W7</accession>
<evidence type="ECO:0000313" key="3">
    <source>
        <dbReference type="Proteomes" id="UP000815325"/>
    </source>
</evidence>
<dbReference type="EMBL" id="MU070280">
    <property type="protein sequence ID" value="KAF5828580.1"/>
    <property type="molecule type" value="Genomic_DNA"/>
</dbReference>
<organism evidence="2 3">
    <name type="scientific">Dunaliella salina</name>
    <name type="common">Green alga</name>
    <name type="synonym">Protococcus salinus</name>
    <dbReference type="NCBI Taxonomy" id="3046"/>
    <lineage>
        <taxon>Eukaryota</taxon>
        <taxon>Viridiplantae</taxon>
        <taxon>Chlorophyta</taxon>
        <taxon>core chlorophytes</taxon>
        <taxon>Chlorophyceae</taxon>
        <taxon>CS clade</taxon>
        <taxon>Chlamydomonadales</taxon>
        <taxon>Dunaliellaceae</taxon>
        <taxon>Dunaliella</taxon>
    </lineage>
</organism>
<name>A0ABQ7G1W7_DUNSA</name>